<evidence type="ECO:0008006" key="4">
    <source>
        <dbReference type="Google" id="ProtNLM"/>
    </source>
</evidence>
<reference evidence="2 3" key="1">
    <citation type="submission" date="2019-06" db="EMBL/GenBank/DDBJ databases">
        <title>Genome Sequence of the Brown Rot Fungal Pathogen Monilinia fructicola.</title>
        <authorList>
            <person name="De Miccolis Angelini R.M."/>
            <person name="Landi L."/>
            <person name="Abate D."/>
            <person name="Pollastro S."/>
            <person name="Romanazzi G."/>
            <person name="Faretra F."/>
        </authorList>
    </citation>
    <scope>NUCLEOTIDE SEQUENCE [LARGE SCALE GENOMIC DNA]</scope>
    <source>
        <strain evidence="2 3">Mfrc123</strain>
    </source>
</reference>
<feature type="compositionally biased region" description="Basic residues" evidence="1">
    <location>
        <begin position="63"/>
        <end position="74"/>
    </location>
</feature>
<proteinExistence type="predicted"/>
<dbReference type="Proteomes" id="UP000322873">
    <property type="component" value="Unassembled WGS sequence"/>
</dbReference>
<comment type="caution">
    <text evidence="2">The sequence shown here is derived from an EMBL/GenBank/DDBJ whole genome shotgun (WGS) entry which is preliminary data.</text>
</comment>
<gene>
    <name evidence="2" type="ORF">EYC84_009245</name>
</gene>
<feature type="compositionally biased region" description="Low complexity" evidence="1">
    <location>
        <begin position="90"/>
        <end position="118"/>
    </location>
</feature>
<feature type="region of interest" description="Disordered" evidence="1">
    <location>
        <begin position="209"/>
        <end position="231"/>
    </location>
</feature>
<evidence type="ECO:0000313" key="2">
    <source>
        <dbReference type="EMBL" id="KAA8566713.1"/>
    </source>
</evidence>
<accession>A0A5M9JEC8</accession>
<dbReference type="AlphaFoldDB" id="A0A5M9JEC8"/>
<dbReference type="InterPro" id="IPR036071">
    <property type="entry name" value="AMMECR1_dom_sf"/>
</dbReference>
<name>A0A5M9JEC8_MONFR</name>
<evidence type="ECO:0000313" key="3">
    <source>
        <dbReference type="Proteomes" id="UP000322873"/>
    </source>
</evidence>
<evidence type="ECO:0000256" key="1">
    <source>
        <dbReference type="SAM" id="MobiDB-lite"/>
    </source>
</evidence>
<sequence>MATPDHCLYCFEVLTAYHEEKTFIILGSCTKIMEIISQRSRTSNFPRSGGRRSSNTRVSPQIHHQHKSKCKHKYNTNTSTSRHPIIQRITRSTSGTSTPSSSSSSDRTSTSTSTNDTTPPAPPHPSPPSASPRPQETPPTPHNSQPSRMVLPPLRNLEHHIQQQPPTSKLPTLRGCIGTFSSEPIVTSLKEYALTSALTRHALLIHHPRGTPHARSSRHSPHGLRNVQPPP</sequence>
<dbReference type="EMBL" id="VICG01000012">
    <property type="protein sequence ID" value="KAA8566713.1"/>
    <property type="molecule type" value="Genomic_DNA"/>
</dbReference>
<protein>
    <recommendedName>
        <fullName evidence="4">AMMECR1 domain-containing protein</fullName>
    </recommendedName>
</protein>
<keyword evidence="3" id="KW-1185">Reference proteome</keyword>
<feature type="compositionally biased region" description="Polar residues" evidence="1">
    <location>
        <begin position="40"/>
        <end position="59"/>
    </location>
</feature>
<feature type="compositionally biased region" description="Basic residues" evidence="1">
    <location>
        <begin position="209"/>
        <end position="222"/>
    </location>
</feature>
<feature type="compositionally biased region" description="Pro residues" evidence="1">
    <location>
        <begin position="119"/>
        <end position="141"/>
    </location>
</feature>
<organism evidence="2 3">
    <name type="scientific">Monilinia fructicola</name>
    <name type="common">Brown rot fungus</name>
    <name type="synonym">Ciboria fructicola</name>
    <dbReference type="NCBI Taxonomy" id="38448"/>
    <lineage>
        <taxon>Eukaryota</taxon>
        <taxon>Fungi</taxon>
        <taxon>Dikarya</taxon>
        <taxon>Ascomycota</taxon>
        <taxon>Pezizomycotina</taxon>
        <taxon>Leotiomycetes</taxon>
        <taxon>Helotiales</taxon>
        <taxon>Sclerotiniaceae</taxon>
        <taxon>Monilinia</taxon>
    </lineage>
</organism>
<dbReference type="SUPFAM" id="SSF143447">
    <property type="entry name" value="AMMECR1-like"/>
    <property type="match status" value="1"/>
</dbReference>
<feature type="region of interest" description="Disordered" evidence="1">
    <location>
        <begin position="40"/>
        <end position="150"/>
    </location>
</feature>